<reference evidence="1" key="2">
    <citation type="submission" date="2014-03" db="EMBL/GenBank/DDBJ databases">
        <authorList>
            <person name="Genoscope - CEA"/>
        </authorList>
    </citation>
    <scope>NUCLEOTIDE SEQUENCE</scope>
</reference>
<evidence type="ECO:0000313" key="2">
    <source>
        <dbReference type="Proteomes" id="UP000193380"/>
    </source>
</evidence>
<dbReference type="PANTHER" id="PTHR35665:SF1">
    <property type="entry name" value="PROTEIN LKAAEAR1"/>
    <property type="match status" value="1"/>
</dbReference>
<evidence type="ECO:0000313" key="1">
    <source>
        <dbReference type="EMBL" id="CDQ69184.1"/>
    </source>
</evidence>
<name>A0A060WVU8_ONCMY</name>
<accession>A0A060WVU8</accession>
<gene>
    <name evidence="1" type="ORF">GSONMT00057067001</name>
</gene>
<dbReference type="Pfam" id="PF15478">
    <property type="entry name" value="LKAAEAR"/>
    <property type="match status" value="1"/>
</dbReference>
<reference evidence="1" key="1">
    <citation type="journal article" date="2014" name="Nat. Commun.">
        <title>The rainbow trout genome provides novel insights into evolution after whole-genome duplication in vertebrates.</title>
        <authorList>
            <person name="Berthelot C."/>
            <person name="Brunet F."/>
            <person name="Chalopin D."/>
            <person name="Juanchich A."/>
            <person name="Bernard M."/>
            <person name="Noel B."/>
            <person name="Bento P."/>
            <person name="Da Silva C."/>
            <person name="Labadie K."/>
            <person name="Alberti A."/>
            <person name="Aury J.M."/>
            <person name="Louis A."/>
            <person name="Dehais P."/>
            <person name="Bardou P."/>
            <person name="Montfort J."/>
            <person name="Klopp C."/>
            <person name="Cabau C."/>
            <person name="Gaspin C."/>
            <person name="Thorgaard G.H."/>
            <person name="Boussaha M."/>
            <person name="Quillet E."/>
            <person name="Guyomard R."/>
            <person name="Galiana D."/>
            <person name="Bobe J."/>
            <person name="Volff J.N."/>
            <person name="Genet C."/>
            <person name="Wincker P."/>
            <person name="Jaillon O."/>
            <person name="Roest Crollius H."/>
            <person name="Guiguen Y."/>
        </authorList>
    </citation>
    <scope>NUCLEOTIDE SEQUENCE [LARGE SCALE GENOMIC DNA]</scope>
</reference>
<protein>
    <submittedName>
        <fullName evidence="1">Uncharacterized protein</fullName>
    </submittedName>
</protein>
<dbReference type="PaxDb" id="8022-A0A060WVU8"/>
<dbReference type="InterPro" id="IPR029152">
    <property type="entry name" value="LKAAEAR1"/>
</dbReference>
<dbReference type="AlphaFoldDB" id="A0A060WVU8"/>
<proteinExistence type="predicted"/>
<organism evidence="1 2">
    <name type="scientific">Oncorhynchus mykiss</name>
    <name type="common">Rainbow trout</name>
    <name type="synonym">Salmo gairdneri</name>
    <dbReference type="NCBI Taxonomy" id="8022"/>
    <lineage>
        <taxon>Eukaryota</taxon>
        <taxon>Metazoa</taxon>
        <taxon>Chordata</taxon>
        <taxon>Craniata</taxon>
        <taxon>Vertebrata</taxon>
        <taxon>Euteleostomi</taxon>
        <taxon>Actinopterygii</taxon>
        <taxon>Neopterygii</taxon>
        <taxon>Teleostei</taxon>
        <taxon>Protacanthopterygii</taxon>
        <taxon>Salmoniformes</taxon>
        <taxon>Salmonidae</taxon>
        <taxon>Salmoninae</taxon>
        <taxon>Oncorhynchus</taxon>
    </lineage>
</organism>
<dbReference type="EMBL" id="FR904656">
    <property type="protein sequence ID" value="CDQ69184.1"/>
    <property type="molecule type" value="Genomic_DNA"/>
</dbReference>
<sequence>MTDAPAKPHTVVCRNWRNATAAELREMCPQQKARYLAYEEPPKEAQGVMAVARQRVCARLTEWKGRQATVNAAQQSERARRDTIIGQLKAAEARNRVRLMRLRHQNIRTQDISLMIACQPTAQRAVRLELLLPQEETGLNAQDPFDKLQRKRVEQLLDKSWGTLERRW</sequence>
<dbReference type="Proteomes" id="UP000193380">
    <property type="component" value="Unassembled WGS sequence"/>
</dbReference>
<dbReference type="PANTHER" id="PTHR35665">
    <property type="entry name" value="PROTEIN LKAAEAR1"/>
    <property type="match status" value="1"/>
</dbReference>